<dbReference type="PANTHER" id="PTHR33116">
    <property type="entry name" value="REVERSE TRANSCRIPTASE ZINC-BINDING DOMAIN-CONTAINING PROTEIN-RELATED-RELATED"/>
    <property type="match status" value="1"/>
</dbReference>
<evidence type="ECO:0000259" key="1">
    <source>
        <dbReference type="Pfam" id="PF13966"/>
    </source>
</evidence>
<proteinExistence type="predicted"/>
<keyword evidence="2" id="KW-0808">Transferase</keyword>
<dbReference type="PANTHER" id="PTHR33116:SF77">
    <property type="entry name" value="RNA-DIRECTED DNA POLYMERASE"/>
    <property type="match status" value="1"/>
</dbReference>
<name>A0ABQ5ED04_9ASTR</name>
<dbReference type="Proteomes" id="UP001151760">
    <property type="component" value="Unassembled WGS sequence"/>
</dbReference>
<sequence length="526" mass="60007">MAQKAKIRWAIEGDENSKYFLGIINKKRSQLAIRGVLVDGDWIDEPTKVKNEFLNHISNRFSKPNGPSINLDTSMFKQISFDLNEELESNVTYDEIERAIFKTINQDVINVVHEFFVSSKFPPGSNSSFITLIPKKQEAKLVKDFRPISLIGLFKGIRIDDSLTLSHLFYTDDAVFIGTWDKANVITIVHMLNCFFLASGLKINIQKSKLISAANIIGCNTFSTPFNYLGVKVALDNLGFVACSFPWINIIRELRSLSLKGNDLLSQMKKKMGNGSNTLYWKDSWITDSSCIHIYPRLFALECNKHTTVADKFRDISLTHSFRRAPRGGLEEEQYLSFVDKVDSVILPNSNDIWVWSNDSSGEFSVKYARSFIDESLLPTVGSPTRYVKVVSIKVNIFAWKVCLDKLPTRLNLSLLGIDILSISCPICSTAGESWAHLLCSCSMAKSLYRKVARWCEVDIPDFLSYEDWITWFSSLRIAKGFKDVLEGIFYVMWWAIWKFRNQFLFGTDQPCMALLFDEIVLLSFL</sequence>
<gene>
    <name evidence="2" type="ORF">Tco_0974922</name>
</gene>
<dbReference type="Pfam" id="PF13966">
    <property type="entry name" value="zf-RVT"/>
    <property type="match status" value="1"/>
</dbReference>
<keyword evidence="3" id="KW-1185">Reference proteome</keyword>
<organism evidence="2 3">
    <name type="scientific">Tanacetum coccineum</name>
    <dbReference type="NCBI Taxonomy" id="301880"/>
    <lineage>
        <taxon>Eukaryota</taxon>
        <taxon>Viridiplantae</taxon>
        <taxon>Streptophyta</taxon>
        <taxon>Embryophyta</taxon>
        <taxon>Tracheophyta</taxon>
        <taxon>Spermatophyta</taxon>
        <taxon>Magnoliopsida</taxon>
        <taxon>eudicotyledons</taxon>
        <taxon>Gunneridae</taxon>
        <taxon>Pentapetalae</taxon>
        <taxon>asterids</taxon>
        <taxon>campanulids</taxon>
        <taxon>Asterales</taxon>
        <taxon>Asteraceae</taxon>
        <taxon>Asteroideae</taxon>
        <taxon>Anthemideae</taxon>
        <taxon>Anthemidinae</taxon>
        <taxon>Tanacetum</taxon>
    </lineage>
</organism>
<protein>
    <submittedName>
        <fullName evidence="2">RNA-directed DNA polymerase, eukaryota</fullName>
    </submittedName>
</protein>
<feature type="domain" description="Reverse transcriptase zinc-binding" evidence="1">
    <location>
        <begin position="387"/>
        <end position="447"/>
    </location>
</feature>
<dbReference type="InterPro" id="IPR026960">
    <property type="entry name" value="RVT-Znf"/>
</dbReference>
<dbReference type="GO" id="GO:0003964">
    <property type="term" value="F:RNA-directed DNA polymerase activity"/>
    <property type="evidence" value="ECO:0007669"/>
    <property type="project" value="UniProtKB-KW"/>
</dbReference>
<keyword evidence="2" id="KW-0695">RNA-directed DNA polymerase</keyword>
<reference evidence="2" key="1">
    <citation type="journal article" date="2022" name="Int. J. Mol. Sci.">
        <title>Draft Genome of Tanacetum Coccineum: Genomic Comparison of Closely Related Tanacetum-Family Plants.</title>
        <authorList>
            <person name="Yamashiro T."/>
            <person name="Shiraishi A."/>
            <person name="Nakayama K."/>
            <person name="Satake H."/>
        </authorList>
    </citation>
    <scope>NUCLEOTIDE SEQUENCE</scope>
</reference>
<dbReference type="EMBL" id="BQNB010016181">
    <property type="protein sequence ID" value="GJT48765.1"/>
    <property type="molecule type" value="Genomic_DNA"/>
</dbReference>
<reference evidence="2" key="2">
    <citation type="submission" date="2022-01" db="EMBL/GenBank/DDBJ databases">
        <authorList>
            <person name="Yamashiro T."/>
            <person name="Shiraishi A."/>
            <person name="Satake H."/>
            <person name="Nakayama K."/>
        </authorList>
    </citation>
    <scope>NUCLEOTIDE SEQUENCE</scope>
</reference>
<evidence type="ECO:0000313" key="3">
    <source>
        <dbReference type="Proteomes" id="UP001151760"/>
    </source>
</evidence>
<comment type="caution">
    <text evidence="2">The sequence shown here is derived from an EMBL/GenBank/DDBJ whole genome shotgun (WGS) entry which is preliminary data.</text>
</comment>
<keyword evidence="2" id="KW-0548">Nucleotidyltransferase</keyword>
<evidence type="ECO:0000313" key="2">
    <source>
        <dbReference type="EMBL" id="GJT48765.1"/>
    </source>
</evidence>
<accession>A0ABQ5ED04</accession>